<sequence>MRLSRFLFSAATIVAGSSAAARDVYQAKPISVDSVTPDSQRFLRTTKSVEGHDDGKGDDVVSNVKTKNDGNEQLVKTTSFNTPHIEPRNGGQTAWRN</sequence>
<dbReference type="EMBL" id="NBNE01000326">
    <property type="protein sequence ID" value="OWZ20416.1"/>
    <property type="molecule type" value="Genomic_DNA"/>
</dbReference>
<comment type="caution">
    <text evidence="7">The sequence shown here is derived from an EMBL/GenBank/DDBJ whole genome shotgun (WGS) entry which is preliminary data.</text>
</comment>
<feature type="signal peptide" evidence="5">
    <location>
        <begin position="1"/>
        <end position="19"/>
    </location>
</feature>
<evidence type="ECO:0000313" key="8">
    <source>
        <dbReference type="Proteomes" id="UP000198211"/>
    </source>
</evidence>
<dbReference type="InterPro" id="IPR031825">
    <property type="entry name" value="RXLR"/>
</dbReference>
<evidence type="ECO:0000256" key="3">
    <source>
        <dbReference type="ARBA" id="ARBA00022525"/>
    </source>
</evidence>
<evidence type="ECO:0000256" key="1">
    <source>
        <dbReference type="ARBA" id="ARBA00004613"/>
    </source>
</evidence>
<comment type="similarity">
    <text evidence="2 5">Belongs to the RxLR effector family.</text>
</comment>
<evidence type="ECO:0000256" key="2">
    <source>
        <dbReference type="ARBA" id="ARBA00010400"/>
    </source>
</evidence>
<evidence type="ECO:0000256" key="4">
    <source>
        <dbReference type="ARBA" id="ARBA00022729"/>
    </source>
</evidence>
<reference evidence="8" key="1">
    <citation type="submission" date="2017-03" db="EMBL/GenBank/DDBJ databases">
        <title>Phytopthora megakarya and P. palmivora, two closely related causual agents of cacao black pod achieved similar genome size and gene model numbers by different mechanisms.</title>
        <authorList>
            <person name="Ali S."/>
            <person name="Shao J."/>
            <person name="Larry D.J."/>
            <person name="Kronmiller B."/>
            <person name="Shen D."/>
            <person name="Strem M.D."/>
            <person name="Melnick R.L."/>
            <person name="Guiltinan M.J."/>
            <person name="Tyler B.M."/>
            <person name="Meinhardt L.W."/>
            <person name="Bailey B.A."/>
        </authorList>
    </citation>
    <scope>NUCLEOTIDE SEQUENCE [LARGE SCALE GENOMIC DNA]</scope>
    <source>
        <strain evidence="8">zdho120</strain>
    </source>
</reference>
<evidence type="ECO:0000313" key="7">
    <source>
        <dbReference type="EMBL" id="OWZ20416.1"/>
    </source>
</evidence>
<keyword evidence="8" id="KW-1185">Reference proteome</keyword>
<name>A0A225WRW2_9STRA</name>
<organism evidence="7 8">
    <name type="scientific">Phytophthora megakarya</name>
    <dbReference type="NCBI Taxonomy" id="4795"/>
    <lineage>
        <taxon>Eukaryota</taxon>
        <taxon>Sar</taxon>
        <taxon>Stramenopiles</taxon>
        <taxon>Oomycota</taxon>
        <taxon>Peronosporomycetes</taxon>
        <taxon>Peronosporales</taxon>
        <taxon>Peronosporaceae</taxon>
        <taxon>Phytophthora</taxon>
    </lineage>
</organism>
<keyword evidence="3 5" id="KW-0964">Secreted</keyword>
<comment type="function">
    <text evidence="5">Effector that suppresses plant defense responses during pathogen infection.</text>
</comment>
<dbReference type="Proteomes" id="UP000198211">
    <property type="component" value="Unassembled WGS sequence"/>
</dbReference>
<keyword evidence="4 5" id="KW-0732">Signal</keyword>
<comment type="subcellular location">
    <subcellularLocation>
        <location evidence="1 5">Secreted</location>
    </subcellularLocation>
</comment>
<proteinExistence type="inferred from homology"/>
<gene>
    <name evidence="7" type="ORF">PHMEG_0005173</name>
</gene>
<evidence type="ECO:0000256" key="5">
    <source>
        <dbReference type="RuleBase" id="RU367124"/>
    </source>
</evidence>
<feature type="compositionally biased region" description="Basic and acidic residues" evidence="6">
    <location>
        <begin position="48"/>
        <end position="59"/>
    </location>
</feature>
<comment type="domain">
    <text evidence="5">The RxLR-dEER motif acts to carry the protein into the host cell cytoplasm through binding to cell surface phosphatidylinositol-3-phosphate.</text>
</comment>
<evidence type="ECO:0000256" key="6">
    <source>
        <dbReference type="SAM" id="MobiDB-lite"/>
    </source>
</evidence>
<feature type="chain" id="PRO_5012963049" description="RxLR effector protein" evidence="5">
    <location>
        <begin position="20"/>
        <end position="97"/>
    </location>
</feature>
<dbReference type="AlphaFoldDB" id="A0A225WRW2"/>
<protein>
    <recommendedName>
        <fullName evidence="5">RxLR effector protein</fullName>
    </recommendedName>
</protein>
<feature type="region of interest" description="Disordered" evidence="6">
    <location>
        <begin position="48"/>
        <end position="97"/>
    </location>
</feature>
<accession>A0A225WRW2</accession>
<dbReference type="Pfam" id="PF16810">
    <property type="entry name" value="RXLR"/>
    <property type="match status" value="1"/>
</dbReference>